<dbReference type="EMBL" id="BAAART010000055">
    <property type="protein sequence ID" value="GAA2231886.1"/>
    <property type="molecule type" value="Genomic_DNA"/>
</dbReference>
<evidence type="ECO:0000313" key="2">
    <source>
        <dbReference type="Proteomes" id="UP001501474"/>
    </source>
</evidence>
<reference evidence="1 2" key="1">
    <citation type="journal article" date="2019" name="Int. J. Syst. Evol. Microbiol.">
        <title>The Global Catalogue of Microorganisms (GCM) 10K type strain sequencing project: providing services to taxonomists for standard genome sequencing and annotation.</title>
        <authorList>
            <consortium name="The Broad Institute Genomics Platform"/>
            <consortium name="The Broad Institute Genome Sequencing Center for Infectious Disease"/>
            <person name="Wu L."/>
            <person name="Ma J."/>
        </authorList>
    </citation>
    <scope>NUCLEOTIDE SEQUENCE [LARGE SCALE GENOMIC DNA]</scope>
    <source>
        <strain evidence="1 2">JCM 3053</strain>
    </source>
</reference>
<dbReference type="RefSeq" id="WP_234848439.1">
    <property type="nucleotide sequence ID" value="NZ_BAAART010000055.1"/>
</dbReference>
<gene>
    <name evidence="1" type="ORF">GCM10010104_27380</name>
</gene>
<keyword evidence="2" id="KW-1185">Reference proteome</keyword>
<accession>A0ABN3DIV8</accession>
<protein>
    <submittedName>
        <fullName evidence="1">Uncharacterized protein</fullName>
    </submittedName>
</protein>
<dbReference type="Proteomes" id="UP001501474">
    <property type="component" value="Unassembled WGS sequence"/>
</dbReference>
<organism evidence="1 2">
    <name type="scientific">Streptomyces indiaensis</name>
    <dbReference type="NCBI Taxonomy" id="284033"/>
    <lineage>
        <taxon>Bacteria</taxon>
        <taxon>Bacillati</taxon>
        <taxon>Actinomycetota</taxon>
        <taxon>Actinomycetes</taxon>
        <taxon>Kitasatosporales</taxon>
        <taxon>Streptomycetaceae</taxon>
        <taxon>Streptomyces</taxon>
    </lineage>
</organism>
<evidence type="ECO:0000313" key="1">
    <source>
        <dbReference type="EMBL" id="GAA2231886.1"/>
    </source>
</evidence>
<name>A0ABN3DIV8_9ACTN</name>
<proteinExistence type="predicted"/>
<comment type="caution">
    <text evidence="1">The sequence shown here is derived from an EMBL/GenBank/DDBJ whole genome shotgun (WGS) entry which is preliminary data.</text>
</comment>
<sequence>MSAKEAAIDRFLRAYPHVIAAGREHPALHGCEEVRWSEFAECPAAIPVLLYGLVDQAAAAEAQRVLTNTLVSLVGMNAAVPEVLPYLLRLAVPGRAGLLDRLVVIAGYSEPVDPGSEAITWWLGSDSDHPERERCRDVFARHADVVATLPEELLRPDSRAALRRVAGLL</sequence>